<dbReference type="Pfam" id="PF00082">
    <property type="entry name" value="Peptidase_S8"/>
    <property type="match status" value="1"/>
</dbReference>
<dbReference type="InterPro" id="IPR023827">
    <property type="entry name" value="Peptidase_S8_Asp-AS"/>
</dbReference>
<dbReference type="InterPro" id="IPR034193">
    <property type="entry name" value="PCSK9_ProteinaseK-like"/>
</dbReference>
<comment type="similarity">
    <text evidence="1 5 6">Belongs to the peptidase S8 family.</text>
</comment>
<dbReference type="CDD" id="cd04077">
    <property type="entry name" value="Peptidases_S8_PCSK9_ProteinaseK_like"/>
    <property type="match status" value="1"/>
</dbReference>
<dbReference type="InterPro" id="IPR000209">
    <property type="entry name" value="Peptidase_S8/S53_dom"/>
</dbReference>
<sequence>MKLNSPHARRTLIFSLAASLTVPASAVSASNRQSTDPDTVNGAYVVVFKPGATNTVGAPALADKVASAAGGQVVDTYRQAFLGFQLKGTAGAADLAAKDRDVAYVSPVLRTQVPPRRRPLLTENSQVTNWGLDRIDQATLPLSGTPYRPVRTGTGVTVYIIDTGVRFTHDEFAGRAVAGTDVADDGEGPYPPSPGEDCNGHGTHVAGVAAGQTYGVAPAAKVVSVRTQRCDGRGDTAGLIKAFNWILANARGPSVVNLSVVSPRRNRALEDAARALVDEGITVVAAAGNGDRGPVDACELSPGAVDEVFTVSATSNDDNQHPQYNYGSCVDVYSPGLGIRSAVNDDDSASETWDGTSFSAPHVSGAVAQYLQDYPRAKPSEVVKAIQQRAVKDVLKMSLPGPNLLLQVDTAER</sequence>
<keyword evidence="7" id="KW-0732">Signal</keyword>
<dbReference type="SUPFAM" id="SSF52743">
    <property type="entry name" value="Subtilisin-like"/>
    <property type="match status" value="1"/>
</dbReference>
<comment type="caution">
    <text evidence="9">The sequence shown here is derived from an EMBL/GenBank/DDBJ whole genome shotgun (WGS) entry which is preliminary data.</text>
</comment>
<dbReference type="PROSITE" id="PS51892">
    <property type="entry name" value="SUBTILASE"/>
    <property type="match status" value="1"/>
</dbReference>
<evidence type="ECO:0000256" key="6">
    <source>
        <dbReference type="RuleBase" id="RU003355"/>
    </source>
</evidence>
<keyword evidence="10" id="KW-1185">Reference proteome</keyword>
<feature type="chain" id="PRO_5045940319" evidence="7">
    <location>
        <begin position="27"/>
        <end position="413"/>
    </location>
</feature>
<organism evidence="9 10">
    <name type="scientific">Pilimelia columellifera subsp. columellifera</name>
    <dbReference type="NCBI Taxonomy" id="706583"/>
    <lineage>
        <taxon>Bacteria</taxon>
        <taxon>Bacillati</taxon>
        <taxon>Actinomycetota</taxon>
        <taxon>Actinomycetes</taxon>
        <taxon>Micromonosporales</taxon>
        <taxon>Micromonosporaceae</taxon>
        <taxon>Pilimelia</taxon>
    </lineage>
</organism>
<dbReference type="Gene3D" id="3.40.50.200">
    <property type="entry name" value="Peptidase S8/S53 domain"/>
    <property type="match status" value="1"/>
</dbReference>
<dbReference type="InterPro" id="IPR037045">
    <property type="entry name" value="S8pro/Inhibitor_I9_sf"/>
</dbReference>
<dbReference type="Proteomes" id="UP001499978">
    <property type="component" value="Unassembled WGS sequence"/>
</dbReference>
<feature type="domain" description="Peptidase S8/S53" evidence="8">
    <location>
        <begin position="153"/>
        <end position="390"/>
    </location>
</feature>
<dbReference type="InterPro" id="IPR023828">
    <property type="entry name" value="Peptidase_S8_Ser-AS"/>
</dbReference>
<evidence type="ECO:0000259" key="8">
    <source>
        <dbReference type="Pfam" id="PF00082"/>
    </source>
</evidence>
<evidence type="ECO:0000256" key="5">
    <source>
        <dbReference type="PROSITE-ProRule" id="PRU01240"/>
    </source>
</evidence>
<evidence type="ECO:0000256" key="2">
    <source>
        <dbReference type="ARBA" id="ARBA00022670"/>
    </source>
</evidence>
<proteinExistence type="inferred from homology"/>
<keyword evidence="2 5" id="KW-0645">Protease</keyword>
<dbReference type="PROSITE" id="PS00136">
    <property type="entry name" value="SUBTILASE_ASP"/>
    <property type="match status" value="1"/>
</dbReference>
<dbReference type="InterPro" id="IPR022398">
    <property type="entry name" value="Peptidase_S8_His-AS"/>
</dbReference>
<dbReference type="InterPro" id="IPR050131">
    <property type="entry name" value="Peptidase_S8_subtilisin-like"/>
</dbReference>
<evidence type="ECO:0000256" key="4">
    <source>
        <dbReference type="ARBA" id="ARBA00022825"/>
    </source>
</evidence>
<dbReference type="PRINTS" id="PR00723">
    <property type="entry name" value="SUBTILISIN"/>
</dbReference>
<evidence type="ECO:0000256" key="7">
    <source>
        <dbReference type="SAM" id="SignalP"/>
    </source>
</evidence>
<evidence type="ECO:0000256" key="3">
    <source>
        <dbReference type="ARBA" id="ARBA00022801"/>
    </source>
</evidence>
<dbReference type="InterPro" id="IPR015500">
    <property type="entry name" value="Peptidase_S8_subtilisin-rel"/>
</dbReference>
<dbReference type="Gene3D" id="3.30.70.80">
    <property type="entry name" value="Peptidase S8 propeptide/proteinase inhibitor I9"/>
    <property type="match status" value="1"/>
</dbReference>
<dbReference type="InterPro" id="IPR036852">
    <property type="entry name" value="Peptidase_S8/S53_dom_sf"/>
</dbReference>
<dbReference type="EMBL" id="BAAARY010000047">
    <property type="protein sequence ID" value="GAA2533298.1"/>
    <property type="molecule type" value="Genomic_DNA"/>
</dbReference>
<dbReference type="PROSITE" id="PS00138">
    <property type="entry name" value="SUBTILASE_SER"/>
    <property type="match status" value="1"/>
</dbReference>
<keyword evidence="3 5" id="KW-0378">Hydrolase</keyword>
<evidence type="ECO:0000256" key="1">
    <source>
        <dbReference type="ARBA" id="ARBA00011073"/>
    </source>
</evidence>
<evidence type="ECO:0000313" key="10">
    <source>
        <dbReference type="Proteomes" id="UP001499978"/>
    </source>
</evidence>
<feature type="active site" description="Charge relay system" evidence="5">
    <location>
        <position position="357"/>
    </location>
</feature>
<dbReference type="PROSITE" id="PS00137">
    <property type="entry name" value="SUBTILASE_HIS"/>
    <property type="match status" value="1"/>
</dbReference>
<gene>
    <name evidence="9" type="ORF">GCM10010201_35980</name>
</gene>
<accession>A0ABN3NWG9</accession>
<dbReference type="PANTHER" id="PTHR43806">
    <property type="entry name" value="PEPTIDASE S8"/>
    <property type="match status" value="1"/>
</dbReference>
<feature type="active site" description="Charge relay system" evidence="5">
    <location>
        <position position="201"/>
    </location>
</feature>
<evidence type="ECO:0000313" key="9">
    <source>
        <dbReference type="EMBL" id="GAA2533298.1"/>
    </source>
</evidence>
<dbReference type="PANTHER" id="PTHR43806:SF11">
    <property type="entry name" value="CEREVISIN-RELATED"/>
    <property type="match status" value="1"/>
</dbReference>
<protein>
    <submittedName>
        <fullName evidence="9">S8 family peptidase</fullName>
    </submittedName>
</protein>
<feature type="active site" description="Charge relay system" evidence="5">
    <location>
        <position position="162"/>
    </location>
</feature>
<reference evidence="9 10" key="1">
    <citation type="journal article" date="2019" name="Int. J. Syst. Evol. Microbiol.">
        <title>The Global Catalogue of Microorganisms (GCM) 10K type strain sequencing project: providing services to taxonomists for standard genome sequencing and annotation.</title>
        <authorList>
            <consortium name="The Broad Institute Genomics Platform"/>
            <consortium name="The Broad Institute Genome Sequencing Center for Infectious Disease"/>
            <person name="Wu L."/>
            <person name="Ma J."/>
        </authorList>
    </citation>
    <scope>NUCLEOTIDE SEQUENCE [LARGE SCALE GENOMIC DNA]</scope>
    <source>
        <strain evidence="9 10">JCM 3367</strain>
    </source>
</reference>
<keyword evidence="4 5" id="KW-0720">Serine protease</keyword>
<feature type="signal peptide" evidence="7">
    <location>
        <begin position="1"/>
        <end position="26"/>
    </location>
</feature>
<name>A0ABN3NWG9_9ACTN</name>